<name>A0A5B9EK55_9BACT</name>
<keyword evidence="2" id="KW-1185">Reference proteome</keyword>
<dbReference type="KEGG" id="talb:FTW19_19690"/>
<organism evidence="1 2">
    <name type="scientific">Terriglobus albidus</name>
    <dbReference type="NCBI Taxonomy" id="1592106"/>
    <lineage>
        <taxon>Bacteria</taxon>
        <taxon>Pseudomonadati</taxon>
        <taxon>Acidobacteriota</taxon>
        <taxon>Terriglobia</taxon>
        <taxon>Terriglobales</taxon>
        <taxon>Acidobacteriaceae</taxon>
        <taxon>Terriglobus</taxon>
    </lineage>
</organism>
<gene>
    <name evidence="1" type="ORF">FTW19_19690</name>
</gene>
<evidence type="ECO:0000313" key="1">
    <source>
        <dbReference type="EMBL" id="QEE31465.1"/>
    </source>
</evidence>
<dbReference type="AlphaFoldDB" id="A0A5B9EK55"/>
<dbReference type="OrthoDB" id="122957at2"/>
<dbReference type="EMBL" id="CP042806">
    <property type="protein sequence ID" value="QEE31465.1"/>
    <property type="molecule type" value="Genomic_DNA"/>
</dbReference>
<proteinExistence type="predicted"/>
<sequence>MRTIDCAEFQEQLPELFANSKGGRLSDDPVYATHLSTCPTCAALVRDLEYIAEQARMLLDPGSDIDPSEDVWNNIQTALAATNGDEGGGKPNGHSPH</sequence>
<dbReference type="Proteomes" id="UP000321820">
    <property type="component" value="Chromosome"/>
</dbReference>
<evidence type="ECO:0000313" key="2">
    <source>
        <dbReference type="Proteomes" id="UP000321820"/>
    </source>
</evidence>
<protein>
    <recommendedName>
        <fullName evidence="3">Zinc-finger domain-containing protein</fullName>
    </recommendedName>
</protein>
<evidence type="ECO:0008006" key="3">
    <source>
        <dbReference type="Google" id="ProtNLM"/>
    </source>
</evidence>
<reference evidence="1 2" key="1">
    <citation type="submission" date="2019-08" db="EMBL/GenBank/DDBJ databases">
        <title>Complete genome sequence of Terriglobus albidus strain ORNL.</title>
        <authorList>
            <person name="Podar M."/>
        </authorList>
    </citation>
    <scope>NUCLEOTIDE SEQUENCE [LARGE SCALE GENOMIC DNA]</scope>
    <source>
        <strain evidence="1 2">ORNL</strain>
    </source>
</reference>
<accession>A0A5B9EK55</accession>